<dbReference type="EMBL" id="GGEC01047827">
    <property type="protein sequence ID" value="MBX28311.1"/>
    <property type="molecule type" value="Transcribed_RNA"/>
</dbReference>
<accession>A0A2P2MDM6</accession>
<evidence type="ECO:0000313" key="1">
    <source>
        <dbReference type="EMBL" id="MBX28311.1"/>
    </source>
</evidence>
<organism evidence="1">
    <name type="scientific">Rhizophora mucronata</name>
    <name type="common">Asiatic mangrove</name>
    <dbReference type="NCBI Taxonomy" id="61149"/>
    <lineage>
        <taxon>Eukaryota</taxon>
        <taxon>Viridiplantae</taxon>
        <taxon>Streptophyta</taxon>
        <taxon>Embryophyta</taxon>
        <taxon>Tracheophyta</taxon>
        <taxon>Spermatophyta</taxon>
        <taxon>Magnoliopsida</taxon>
        <taxon>eudicotyledons</taxon>
        <taxon>Gunneridae</taxon>
        <taxon>Pentapetalae</taxon>
        <taxon>rosids</taxon>
        <taxon>fabids</taxon>
        <taxon>Malpighiales</taxon>
        <taxon>Rhizophoraceae</taxon>
        <taxon>Rhizophora</taxon>
    </lineage>
</organism>
<proteinExistence type="predicted"/>
<reference evidence="1" key="1">
    <citation type="submission" date="2018-02" db="EMBL/GenBank/DDBJ databases">
        <title>Rhizophora mucronata_Transcriptome.</title>
        <authorList>
            <person name="Meera S.P."/>
            <person name="Sreeshan A."/>
            <person name="Augustine A."/>
        </authorList>
    </citation>
    <scope>NUCLEOTIDE SEQUENCE</scope>
    <source>
        <tissue evidence="1">Leaf</tissue>
    </source>
</reference>
<dbReference type="AlphaFoldDB" id="A0A2P2MDM6"/>
<sequence length="88" mass="10382">MILWKYLGRINSPSWQMGILLLTSTIHAELMLLSKGSFTNQSLIALAYIWSLTYQGLVYHMKLETMWLFMLIIVMKLLKKEGRFWVNL</sequence>
<protein>
    <submittedName>
        <fullName evidence="1">Uncharacterized protein MANES_18G058200</fullName>
    </submittedName>
</protein>
<name>A0A2P2MDM6_RHIMU</name>